<feature type="domain" description="F5/8 type C" evidence="3">
    <location>
        <begin position="634"/>
        <end position="783"/>
    </location>
</feature>
<feature type="chain" id="PRO_5046391710" description="F5/8 type C domain-containing protein" evidence="2">
    <location>
        <begin position="19"/>
        <end position="783"/>
    </location>
</feature>
<evidence type="ECO:0000259" key="3">
    <source>
        <dbReference type="PROSITE" id="PS50022"/>
    </source>
</evidence>
<dbReference type="SUPFAM" id="SSF49785">
    <property type="entry name" value="Galactose-binding domain-like"/>
    <property type="match status" value="1"/>
</dbReference>
<organism evidence="4 5">
    <name type="scientific">Eubacterium multiforme</name>
    <dbReference type="NCBI Taxonomy" id="83339"/>
    <lineage>
        <taxon>Bacteria</taxon>
        <taxon>Bacillati</taxon>
        <taxon>Bacillota</taxon>
        <taxon>Clostridia</taxon>
        <taxon>Eubacteriales</taxon>
        <taxon>Eubacteriaceae</taxon>
        <taxon>Eubacterium</taxon>
    </lineage>
</organism>
<comment type="caution">
    <text evidence="4">The sequence shown here is derived from an EMBL/GenBank/DDBJ whole genome shotgun (WGS) entry which is preliminary data.</text>
</comment>
<dbReference type="RefSeq" id="WP_307482498.1">
    <property type="nucleotide sequence ID" value="NZ_JAUSUF010000001.1"/>
</dbReference>
<protein>
    <recommendedName>
        <fullName evidence="3">F5/8 type C domain-containing protein</fullName>
    </recommendedName>
</protein>
<evidence type="ECO:0000256" key="2">
    <source>
        <dbReference type="SAM" id="SignalP"/>
    </source>
</evidence>
<dbReference type="Gene3D" id="2.60.120.260">
    <property type="entry name" value="Galactose-binding domain-like"/>
    <property type="match status" value="1"/>
</dbReference>
<dbReference type="Pfam" id="PF00754">
    <property type="entry name" value="F5_F8_type_C"/>
    <property type="match status" value="1"/>
</dbReference>
<dbReference type="Proteomes" id="UP001228504">
    <property type="component" value="Unassembled WGS sequence"/>
</dbReference>
<dbReference type="InterPro" id="IPR036278">
    <property type="entry name" value="Sialidase_sf"/>
</dbReference>
<accession>A0ABT9UR34</accession>
<dbReference type="SUPFAM" id="SSF50939">
    <property type="entry name" value="Sialidases"/>
    <property type="match status" value="1"/>
</dbReference>
<keyword evidence="5" id="KW-1185">Reference proteome</keyword>
<evidence type="ECO:0000256" key="1">
    <source>
        <dbReference type="ARBA" id="ARBA00023295"/>
    </source>
</evidence>
<feature type="signal peptide" evidence="2">
    <location>
        <begin position="1"/>
        <end position="18"/>
    </location>
</feature>
<dbReference type="EMBL" id="JAUSUF010000001">
    <property type="protein sequence ID" value="MDQ0148453.1"/>
    <property type="molecule type" value="Genomic_DNA"/>
</dbReference>
<dbReference type="InterPro" id="IPR000421">
    <property type="entry name" value="FA58C"/>
</dbReference>
<name>A0ABT9UR34_9FIRM</name>
<sequence>MKKQKILALLMAITIVTATLPLETTFAATNNGKQSTSTIQEKDFFYKKLESLNKSINLILSNTPDSELTNLLYNPIIKNYLPLREFISKVGPSNLEKFYNTDETHKKFLTWLISNTNALNLYLSSGDPISNNQIDPLNIWLKIWEKDPSSRNGFNLKLAIATSLEHSKELTFWLDGKQKIDPVHRYSLYKDLNDKKELFEVFNTLDVTHLRQVINAKITDNDILWIRDYIKNNKQNLLSQDKIADSAWLIKYTDKNPYGKSIFGSEFYGTNPTFKTVLDYGGVCGSISHFGAMTSKAFGVPSMPVGQPGHCAFIFLNSKGKWEIKNNISGWKESNGGTLNPWSNGSKGYNSSYDILVEDASKDEKLLLKSEQFKWLANASTSYDKAQKIRNIGIKTLPLNYGIWKDKIDEMLKNKETSTEEYRTVNSEILSTFKNYPKPMTDLLKKIKDKVIANDKKELAKYIISYKTTLKNVSDNDQKGVANLLLNDMVKDGLFLATFSFDGKNAGKLEGVTKDIEYSLDGGKTYKTPTENSMKLSEEELKSITSENGILLKVKNTDTAILLSISKGNRVNISGNNDENLIFGIDKTMEFSTDKGNKWTKYNGENLPDLSKDVTILVRRAATSNKLPSDAAKVIYTANNKPEGLILHSDMEVISYSSQQDNGGQASRNSIDGNSNSFWHTKWDRSDKTPYVTIKLNKEYDISKLTYLPRQDSGVNGNVKKYNIYTSLDGTNFTKVVSGEWKYNNKAIQSVTFNKTKAKYVKFEVTEGVSGFASIAELNLYTN</sequence>
<gene>
    <name evidence="4" type="ORF">J2S18_000370</name>
</gene>
<proteinExistence type="predicted"/>
<reference evidence="4 5" key="1">
    <citation type="submission" date="2023-07" db="EMBL/GenBank/DDBJ databases">
        <title>Genomic Encyclopedia of Type Strains, Phase IV (KMG-IV): sequencing the most valuable type-strain genomes for metagenomic binning, comparative biology and taxonomic classification.</title>
        <authorList>
            <person name="Goeker M."/>
        </authorList>
    </citation>
    <scope>NUCLEOTIDE SEQUENCE [LARGE SCALE GENOMIC DNA]</scope>
    <source>
        <strain evidence="4 5">DSM 20694</strain>
    </source>
</reference>
<dbReference type="PROSITE" id="PS50022">
    <property type="entry name" value="FA58C_3"/>
    <property type="match status" value="1"/>
</dbReference>
<keyword evidence="1" id="KW-0378">Hydrolase</keyword>
<evidence type="ECO:0000313" key="5">
    <source>
        <dbReference type="Proteomes" id="UP001228504"/>
    </source>
</evidence>
<keyword evidence="1" id="KW-0326">Glycosidase</keyword>
<evidence type="ECO:0000313" key="4">
    <source>
        <dbReference type="EMBL" id="MDQ0148453.1"/>
    </source>
</evidence>
<dbReference type="InterPro" id="IPR008979">
    <property type="entry name" value="Galactose-bd-like_sf"/>
</dbReference>
<keyword evidence="2" id="KW-0732">Signal</keyword>